<reference evidence="11" key="1">
    <citation type="submission" date="2023-04" db="EMBL/GenBank/DDBJ databases">
        <title>Ambrosiozyma monospora NBRC 1965.</title>
        <authorList>
            <person name="Ichikawa N."/>
            <person name="Sato H."/>
            <person name="Tonouchi N."/>
        </authorList>
    </citation>
    <scope>NUCLEOTIDE SEQUENCE</scope>
    <source>
        <strain evidence="11">NBRC 1965</strain>
    </source>
</reference>
<dbReference type="Pfam" id="PF02133">
    <property type="entry name" value="Transp_cyt_pur"/>
    <property type="match status" value="1"/>
</dbReference>
<evidence type="ECO:0000256" key="5">
    <source>
        <dbReference type="ARBA" id="ARBA00022692"/>
    </source>
</evidence>
<dbReference type="GO" id="GO:0005886">
    <property type="term" value="C:plasma membrane"/>
    <property type="evidence" value="ECO:0007669"/>
    <property type="project" value="TreeGrafter"/>
</dbReference>
<dbReference type="InterPro" id="IPR026030">
    <property type="entry name" value="Pur-cyt_permease_Fcy2/21/22"/>
</dbReference>
<feature type="transmembrane region" description="Helical" evidence="10">
    <location>
        <begin position="180"/>
        <end position="201"/>
    </location>
</feature>
<dbReference type="GO" id="GO:0015205">
    <property type="term" value="F:nucleobase transmembrane transporter activity"/>
    <property type="evidence" value="ECO:0007669"/>
    <property type="project" value="TreeGrafter"/>
</dbReference>
<dbReference type="GO" id="GO:0015856">
    <property type="term" value="P:cytosine transport"/>
    <property type="evidence" value="ECO:0007669"/>
    <property type="project" value="UniProtKB-ARBA"/>
</dbReference>
<feature type="transmembrane region" description="Helical" evidence="10">
    <location>
        <begin position="76"/>
        <end position="98"/>
    </location>
</feature>
<dbReference type="CDD" id="cd11484">
    <property type="entry name" value="SLC-NCS1sbd_CobB-like"/>
    <property type="match status" value="1"/>
</dbReference>
<dbReference type="PANTHER" id="PTHR31806:SF1">
    <property type="entry name" value="PURINE-CYTOSINE PERMEASE FCY2-RELATED"/>
    <property type="match status" value="1"/>
</dbReference>
<comment type="caution">
    <text evidence="11">The sequence shown here is derived from an EMBL/GenBank/DDBJ whole genome shotgun (WGS) entry which is preliminary data.</text>
</comment>
<comment type="subcellular location">
    <subcellularLocation>
        <location evidence="1">Membrane</location>
        <topology evidence="1">Multi-pass membrane protein</topology>
    </subcellularLocation>
</comment>
<dbReference type="AlphaFoldDB" id="A0A9W6YSM5"/>
<feature type="transmembrane region" description="Helical" evidence="10">
    <location>
        <begin position="104"/>
        <end position="128"/>
    </location>
</feature>
<dbReference type="Gene3D" id="1.10.4160.10">
    <property type="entry name" value="Hydantoin permease"/>
    <property type="match status" value="1"/>
</dbReference>
<evidence type="ECO:0000256" key="3">
    <source>
        <dbReference type="ARBA" id="ARBA00022448"/>
    </source>
</evidence>
<evidence type="ECO:0000256" key="6">
    <source>
        <dbReference type="ARBA" id="ARBA00022989"/>
    </source>
</evidence>
<feature type="compositionally biased region" description="Basic and acidic residues" evidence="9">
    <location>
        <begin position="1"/>
        <end position="10"/>
    </location>
</feature>
<sequence length="523" mass="57409">MSDLEKKGELAVKTNSEKQGSSIEDPYYQHEVSEAQPAKLGGFYANVMEMFHGETRGIERIPEEEKTQTSMWTAASMWFSANLVIATFSLGALSYSVFSLDFGTSVLVIIFFNLLGALPVAFYSCFGAKFGLRQMVLSRYLVGDIGMRVFALINCIACVGWGAVNIMSSAQLLHIVNGGVLPPWAGCLILVICTILVTFFGYNVIHAYEKWSWIPNICVFIAIICRLSMDGVFKAGLPNDDGTFTTWGSGKTFAGGVLSFGGTIFGFAAGWTTYAADYTVYMKTNSNPYKIFFMVLGGLTFPLIFTMILGAAAVTGIKTNDKYATLYDEYSIGGLVYAILCQDSLHRFGEFLSVVLAMSTVCNNIPNMYSIALGAQCFWSQFARVPRIVWTIIGNCLTLAICIPAYYSFESVMENFMNIIGYYLAIYDAITLSEHFIYIGGFKNYDVSGYNDKSKYNPGWAGLFAICCGAAGVAIGMDQTWYVGKVGGKIGEYGGDIGFELAGAFAFIGYNLTRPFEKKYFGR</sequence>
<evidence type="ECO:0000313" key="12">
    <source>
        <dbReference type="Proteomes" id="UP001165063"/>
    </source>
</evidence>
<comment type="similarity">
    <text evidence="2 8">Belongs to the purine-cytosine permease (2.A.39) family.</text>
</comment>
<keyword evidence="4" id="KW-0597">Phosphoprotein</keyword>
<feature type="transmembrane region" description="Helical" evidence="10">
    <location>
        <begin position="253"/>
        <end position="271"/>
    </location>
</feature>
<dbReference type="GO" id="GO:0000329">
    <property type="term" value="C:fungal-type vacuole membrane"/>
    <property type="evidence" value="ECO:0007669"/>
    <property type="project" value="TreeGrafter"/>
</dbReference>
<dbReference type="OrthoDB" id="2116389at2759"/>
<feature type="transmembrane region" description="Helical" evidence="10">
    <location>
        <begin position="149"/>
        <end position="168"/>
    </location>
</feature>
<evidence type="ECO:0000256" key="9">
    <source>
        <dbReference type="SAM" id="MobiDB-lite"/>
    </source>
</evidence>
<proteinExistence type="inferred from homology"/>
<evidence type="ECO:0000256" key="10">
    <source>
        <dbReference type="SAM" id="Phobius"/>
    </source>
</evidence>
<evidence type="ECO:0000256" key="1">
    <source>
        <dbReference type="ARBA" id="ARBA00004141"/>
    </source>
</evidence>
<feature type="compositionally biased region" description="Polar residues" evidence="9">
    <location>
        <begin position="13"/>
        <end position="22"/>
    </location>
</feature>
<keyword evidence="6 10" id="KW-1133">Transmembrane helix</keyword>
<dbReference type="EMBL" id="BSXU01000332">
    <property type="protein sequence ID" value="GMG20282.1"/>
    <property type="molecule type" value="Genomic_DNA"/>
</dbReference>
<evidence type="ECO:0000256" key="8">
    <source>
        <dbReference type="PIRNR" id="PIRNR002744"/>
    </source>
</evidence>
<feature type="transmembrane region" description="Helical" evidence="10">
    <location>
        <begin position="419"/>
        <end position="439"/>
    </location>
</feature>
<keyword evidence="3 8" id="KW-0813">Transport</keyword>
<dbReference type="Proteomes" id="UP001165063">
    <property type="component" value="Unassembled WGS sequence"/>
</dbReference>
<dbReference type="PIRSF" id="PIRSF002744">
    <property type="entry name" value="Pur-cyt_permease"/>
    <property type="match status" value="1"/>
</dbReference>
<feature type="transmembrane region" description="Helical" evidence="10">
    <location>
        <begin position="291"/>
        <end position="317"/>
    </location>
</feature>
<feature type="transmembrane region" description="Helical" evidence="10">
    <location>
        <begin position="213"/>
        <end position="233"/>
    </location>
</feature>
<dbReference type="PANTHER" id="PTHR31806">
    <property type="entry name" value="PURINE-CYTOSINE PERMEASE FCY2-RELATED"/>
    <property type="match status" value="1"/>
</dbReference>
<feature type="region of interest" description="Disordered" evidence="9">
    <location>
        <begin position="1"/>
        <end position="23"/>
    </location>
</feature>
<evidence type="ECO:0000256" key="4">
    <source>
        <dbReference type="ARBA" id="ARBA00022553"/>
    </source>
</evidence>
<keyword evidence="12" id="KW-1185">Reference proteome</keyword>
<feature type="transmembrane region" description="Helical" evidence="10">
    <location>
        <begin position="459"/>
        <end position="477"/>
    </location>
</feature>
<keyword evidence="7 8" id="KW-0472">Membrane</keyword>
<dbReference type="FunFam" id="1.10.4160.10:FF:000002">
    <property type="entry name" value="Purine-cytosine permease fcyB"/>
    <property type="match status" value="1"/>
</dbReference>
<feature type="transmembrane region" description="Helical" evidence="10">
    <location>
        <begin position="388"/>
        <end position="407"/>
    </location>
</feature>
<evidence type="ECO:0000256" key="2">
    <source>
        <dbReference type="ARBA" id="ARBA00008974"/>
    </source>
</evidence>
<organism evidence="11 12">
    <name type="scientific">Ambrosiozyma monospora</name>
    <name type="common">Yeast</name>
    <name type="synonym">Endomycopsis monosporus</name>
    <dbReference type="NCBI Taxonomy" id="43982"/>
    <lineage>
        <taxon>Eukaryota</taxon>
        <taxon>Fungi</taxon>
        <taxon>Dikarya</taxon>
        <taxon>Ascomycota</taxon>
        <taxon>Saccharomycotina</taxon>
        <taxon>Pichiomycetes</taxon>
        <taxon>Pichiales</taxon>
        <taxon>Pichiaceae</taxon>
        <taxon>Ambrosiozyma</taxon>
    </lineage>
</organism>
<protein>
    <submittedName>
        <fullName evidence="11">Unnamed protein product</fullName>
    </submittedName>
</protein>
<keyword evidence="5 10" id="KW-0812">Transmembrane</keyword>
<dbReference type="InterPro" id="IPR001248">
    <property type="entry name" value="Pur-cyt_permease"/>
</dbReference>
<name>A0A9W6YSM5_AMBMO</name>
<gene>
    <name evidence="11" type="ORF">Amon01_000112000</name>
</gene>
<evidence type="ECO:0000313" key="11">
    <source>
        <dbReference type="EMBL" id="GMG20282.1"/>
    </source>
</evidence>
<accession>A0A9W6YSM5</accession>
<evidence type="ECO:0000256" key="7">
    <source>
        <dbReference type="ARBA" id="ARBA00023136"/>
    </source>
</evidence>